<dbReference type="EMBL" id="SMKI01000272">
    <property type="protein sequence ID" value="TDC71756.1"/>
    <property type="molecule type" value="Genomic_DNA"/>
</dbReference>
<dbReference type="InterPro" id="IPR011990">
    <property type="entry name" value="TPR-like_helical_dom_sf"/>
</dbReference>
<gene>
    <name evidence="2" type="ORF">E1283_23080</name>
</gene>
<dbReference type="Proteomes" id="UP000295345">
    <property type="component" value="Unassembled WGS sequence"/>
</dbReference>
<dbReference type="Gene3D" id="1.25.40.10">
    <property type="entry name" value="Tetratricopeptide repeat domain"/>
    <property type="match status" value="1"/>
</dbReference>
<keyword evidence="1" id="KW-0175">Coiled coil</keyword>
<protein>
    <submittedName>
        <fullName evidence="2">Transcriptional regulator</fullName>
    </submittedName>
</protein>
<organism evidence="2 3">
    <name type="scientific">Streptomyces hainanensis</name>
    <dbReference type="NCBI Taxonomy" id="402648"/>
    <lineage>
        <taxon>Bacteria</taxon>
        <taxon>Bacillati</taxon>
        <taxon>Actinomycetota</taxon>
        <taxon>Actinomycetes</taxon>
        <taxon>Kitasatosporales</taxon>
        <taxon>Streptomycetaceae</taxon>
        <taxon>Streptomyces</taxon>
    </lineage>
</organism>
<dbReference type="AlphaFoldDB" id="A0A4R4T750"/>
<dbReference type="OrthoDB" id="3831424at2"/>
<evidence type="ECO:0000313" key="2">
    <source>
        <dbReference type="EMBL" id="TDC71756.1"/>
    </source>
</evidence>
<sequence>MQRACAERNFSEIFRLVNRRTGSSYADMAAAVGKMTSSRIGDVIRGVRGIRGHTVIERIADGFGIPGEMLGLPERPWERGTPATVDVSTGSGPSVARVQDEEFSVRADHEHTNITSIDLMMVATLRQQVQALDDRYSTEPSMALIAEVGRHLGQVVHWQSYATTYSVRRDLCAAMAETSTLMGQLVWDASGRTDHKTARTYFDQAVWAAKELRDPVAEGLALLRTSYVALYGEKDPENGLQLTRQVTETVKGASPALSGLAVLHSAEAHAMLQQRRECEKALRDAERHLEQVDSVDAGAFGRLAGSCYLSLADTARAQAVLEGTIREVHEGSKSQAITLGNLSLALIRQRKVDEAVGTLGRAIDIVEGHRGGGGLNLIFQAGRELQSWHEVSGVRDLNDRLFGLIASV</sequence>
<name>A0A4R4T750_9ACTN</name>
<comment type="caution">
    <text evidence="2">The sequence shown here is derived from an EMBL/GenBank/DDBJ whole genome shotgun (WGS) entry which is preliminary data.</text>
</comment>
<accession>A0A4R4T750</accession>
<feature type="coiled-coil region" evidence="1">
    <location>
        <begin position="268"/>
        <end position="295"/>
    </location>
</feature>
<keyword evidence="3" id="KW-1185">Reference proteome</keyword>
<proteinExistence type="predicted"/>
<evidence type="ECO:0000256" key="1">
    <source>
        <dbReference type="SAM" id="Coils"/>
    </source>
</evidence>
<reference evidence="2 3" key="1">
    <citation type="submission" date="2019-03" db="EMBL/GenBank/DDBJ databases">
        <title>Draft genome sequences of novel Actinobacteria.</title>
        <authorList>
            <person name="Sahin N."/>
            <person name="Ay H."/>
            <person name="Saygin H."/>
        </authorList>
    </citation>
    <scope>NUCLEOTIDE SEQUENCE [LARGE SCALE GENOMIC DNA]</scope>
    <source>
        <strain evidence="2 3">DSM 41900</strain>
    </source>
</reference>
<evidence type="ECO:0000313" key="3">
    <source>
        <dbReference type="Proteomes" id="UP000295345"/>
    </source>
</evidence>